<name>A0ACB8QV69_9AGAM</name>
<comment type="caution">
    <text evidence="1">The sequence shown here is derived from an EMBL/GenBank/DDBJ whole genome shotgun (WGS) entry which is preliminary data.</text>
</comment>
<organism evidence="1 2">
    <name type="scientific">Vararia minispora EC-137</name>
    <dbReference type="NCBI Taxonomy" id="1314806"/>
    <lineage>
        <taxon>Eukaryota</taxon>
        <taxon>Fungi</taxon>
        <taxon>Dikarya</taxon>
        <taxon>Basidiomycota</taxon>
        <taxon>Agaricomycotina</taxon>
        <taxon>Agaricomycetes</taxon>
        <taxon>Russulales</taxon>
        <taxon>Lachnocladiaceae</taxon>
        <taxon>Vararia</taxon>
    </lineage>
</organism>
<proteinExistence type="predicted"/>
<dbReference type="EMBL" id="MU273480">
    <property type="protein sequence ID" value="KAI0035729.1"/>
    <property type="molecule type" value="Genomic_DNA"/>
</dbReference>
<accession>A0ACB8QV69</accession>
<reference evidence="1" key="1">
    <citation type="submission" date="2021-02" db="EMBL/GenBank/DDBJ databases">
        <authorList>
            <consortium name="DOE Joint Genome Institute"/>
            <person name="Ahrendt S."/>
            <person name="Looney B.P."/>
            <person name="Miyauchi S."/>
            <person name="Morin E."/>
            <person name="Drula E."/>
            <person name="Courty P.E."/>
            <person name="Chicoki N."/>
            <person name="Fauchery L."/>
            <person name="Kohler A."/>
            <person name="Kuo A."/>
            <person name="Labutti K."/>
            <person name="Pangilinan J."/>
            <person name="Lipzen A."/>
            <person name="Riley R."/>
            <person name="Andreopoulos W."/>
            <person name="He G."/>
            <person name="Johnson J."/>
            <person name="Barry K.W."/>
            <person name="Grigoriev I.V."/>
            <person name="Nagy L."/>
            <person name="Hibbett D."/>
            <person name="Henrissat B."/>
            <person name="Matheny P.B."/>
            <person name="Labbe J."/>
            <person name="Martin F."/>
        </authorList>
    </citation>
    <scope>NUCLEOTIDE SEQUENCE</scope>
    <source>
        <strain evidence="1">EC-137</strain>
    </source>
</reference>
<dbReference type="Proteomes" id="UP000814128">
    <property type="component" value="Unassembled WGS sequence"/>
</dbReference>
<keyword evidence="2" id="KW-1185">Reference proteome</keyword>
<evidence type="ECO:0000313" key="1">
    <source>
        <dbReference type="EMBL" id="KAI0035729.1"/>
    </source>
</evidence>
<protein>
    <submittedName>
        <fullName evidence="1">Uncharacterized protein</fullName>
    </submittedName>
</protein>
<reference evidence="1" key="2">
    <citation type="journal article" date="2022" name="New Phytol.">
        <title>Evolutionary transition to the ectomycorrhizal habit in the genomes of a hyperdiverse lineage of mushroom-forming fungi.</title>
        <authorList>
            <person name="Looney B."/>
            <person name="Miyauchi S."/>
            <person name="Morin E."/>
            <person name="Drula E."/>
            <person name="Courty P.E."/>
            <person name="Kohler A."/>
            <person name="Kuo A."/>
            <person name="LaButti K."/>
            <person name="Pangilinan J."/>
            <person name="Lipzen A."/>
            <person name="Riley R."/>
            <person name="Andreopoulos W."/>
            <person name="He G."/>
            <person name="Johnson J."/>
            <person name="Nolan M."/>
            <person name="Tritt A."/>
            <person name="Barry K.W."/>
            <person name="Grigoriev I.V."/>
            <person name="Nagy L.G."/>
            <person name="Hibbett D."/>
            <person name="Henrissat B."/>
            <person name="Matheny P.B."/>
            <person name="Labbe J."/>
            <person name="Martin F.M."/>
        </authorList>
    </citation>
    <scope>NUCLEOTIDE SEQUENCE</scope>
    <source>
        <strain evidence="1">EC-137</strain>
    </source>
</reference>
<feature type="non-terminal residue" evidence="1">
    <location>
        <position position="1"/>
    </location>
</feature>
<gene>
    <name evidence="1" type="ORF">K488DRAFT_20958</name>
</gene>
<evidence type="ECO:0000313" key="2">
    <source>
        <dbReference type="Proteomes" id="UP000814128"/>
    </source>
</evidence>
<feature type="non-terminal residue" evidence="1">
    <location>
        <position position="356"/>
    </location>
</feature>
<sequence>PPSIVKFPPLILSNPKMVAEHTPCTLHPLILPPQLACDLFYTMLHEARDWSRNKWYMFDRLVESPHRTAFYTRDGNGESEENRALHQVAQSWYAYNGRKQSDAPPRVFPKSVEKACQIIEDVVNQEILKRTRFPLEWGGLHPSAGGDKIVWRANFCASNMYEGAKVTVGFHSDRLTALGPYATIASLSLGSQRTFRLREVIPVDERDQRAARTYNIPLPHNSLLIMHGSTQERFKHTIPPQSVLDRFHPAFPPPPSLPALSFDPAICRVNITFRFYRPDFHPDSVPHCKCGEAAMLRPDMKKLQRVDTFGKGPGHGEGEFRYWWSCTAGDQHEGKQCGFWKVMDVRAEGRGPFVMD</sequence>